<dbReference type="PROSITE" id="PS00184">
    <property type="entry name" value="GARS"/>
    <property type="match status" value="1"/>
</dbReference>
<dbReference type="Gene3D" id="3.90.600.10">
    <property type="entry name" value="Phosphoribosylglycinamide synthetase, C-terminal domain"/>
    <property type="match status" value="1"/>
</dbReference>
<dbReference type="InterPro" id="IPR011054">
    <property type="entry name" value="Rudment_hybrid_motif"/>
</dbReference>
<dbReference type="SUPFAM" id="SSF52440">
    <property type="entry name" value="PreATP-grasp domain"/>
    <property type="match status" value="1"/>
</dbReference>
<name>A0A1J5S6V8_9ZZZZ</name>
<dbReference type="InterPro" id="IPR011761">
    <property type="entry name" value="ATP-grasp"/>
</dbReference>
<dbReference type="InterPro" id="IPR020559">
    <property type="entry name" value="PRibGlycinamide_synth_CS"/>
</dbReference>
<dbReference type="GO" id="GO:0005524">
    <property type="term" value="F:ATP binding"/>
    <property type="evidence" value="ECO:0007669"/>
    <property type="project" value="UniProtKB-KW"/>
</dbReference>
<keyword evidence="4" id="KW-0547">Nucleotide-binding</keyword>
<dbReference type="UniPathway" id="UPA00074">
    <property type="reaction ID" value="UER00125"/>
</dbReference>
<comment type="caution">
    <text evidence="11">The sequence shown here is derived from an EMBL/GenBank/DDBJ whole genome shotgun (WGS) entry which is preliminary data.</text>
</comment>
<evidence type="ECO:0000256" key="7">
    <source>
        <dbReference type="ARBA" id="ARBA00038345"/>
    </source>
</evidence>
<dbReference type="GO" id="GO:0004637">
    <property type="term" value="F:phosphoribosylamine-glycine ligase activity"/>
    <property type="evidence" value="ECO:0007669"/>
    <property type="project" value="UniProtKB-EC"/>
</dbReference>
<dbReference type="InterPro" id="IPR020561">
    <property type="entry name" value="PRibGlycinamid_synth_ATP-grasp"/>
</dbReference>
<evidence type="ECO:0000256" key="5">
    <source>
        <dbReference type="ARBA" id="ARBA00022755"/>
    </source>
</evidence>
<comment type="similarity">
    <text evidence="7">Belongs to the GARS family.</text>
</comment>
<sequence length="447" mass="46832">MNSRTISLVDSLETASPNEVMTLPKSVLVVGSGGREHALIKAIAASPARPRLLCAPGNAGIAADATCIPVAADDIDGLVALAQREQVEFVIVGPEVPLSLGLVDRLAAAGIPAYGPKSDGARLEASKIFTKQILLKYRIPTAPAGFFSDVPSALTYLKARPAPIVIKADGLAAGKGVVVAQSHTEAEQAVRDMLEGGKFGRSGSQILIEDCLVGEETSILVVVSGRDYVILPTSQDHKRIGDGDTGPNTGGMGTYSPAEVVTPGLMERIDREIVKPSVDAIAAEGIDFRGTLFVGIMLTAEGPQVLEYNTRFGDPETQVVLPRIHNDVLALLWAATRGTLAGTRLEVRPEHALCVVIAAKGYPDAYPRGDVIEFPPSLPAGVAIIHAGTARDAQGRIVTAGGRVLGVTSTGATLAEAAAKSYRVCDEIRCASKVFRRDIGARQLNRA</sequence>
<evidence type="ECO:0000256" key="2">
    <source>
        <dbReference type="ARBA" id="ARBA00013255"/>
    </source>
</evidence>
<dbReference type="EC" id="6.3.4.13" evidence="2"/>
<evidence type="ECO:0000313" key="11">
    <source>
        <dbReference type="EMBL" id="OIR03659.1"/>
    </source>
</evidence>
<keyword evidence="5" id="KW-0658">Purine biosynthesis</keyword>
<dbReference type="SMART" id="SM01209">
    <property type="entry name" value="GARS_A"/>
    <property type="match status" value="1"/>
</dbReference>
<dbReference type="InterPro" id="IPR000115">
    <property type="entry name" value="PRibGlycinamide_synth"/>
</dbReference>
<dbReference type="Gene3D" id="3.30.1490.20">
    <property type="entry name" value="ATP-grasp fold, A domain"/>
    <property type="match status" value="1"/>
</dbReference>
<dbReference type="EMBL" id="MLJW01000064">
    <property type="protein sequence ID" value="OIR03659.1"/>
    <property type="molecule type" value="Genomic_DNA"/>
</dbReference>
<organism evidence="11">
    <name type="scientific">mine drainage metagenome</name>
    <dbReference type="NCBI Taxonomy" id="410659"/>
    <lineage>
        <taxon>unclassified sequences</taxon>
        <taxon>metagenomes</taxon>
        <taxon>ecological metagenomes</taxon>
    </lineage>
</organism>
<evidence type="ECO:0000256" key="4">
    <source>
        <dbReference type="ARBA" id="ARBA00022741"/>
    </source>
</evidence>
<reference evidence="11" key="1">
    <citation type="submission" date="2016-10" db="EMBL/GenBank/DDBJ databases">
        <title>Sequence of Gallionella enrichment culture.</title>
        <authorList>
            <person name="Poehlein A."/>
            <person name="Muehling M."/>
            <person name="Daniel R."/>
        </authorList>
    </citation>
    <scope>NUCLEOTIDE SEQUENCE</scope>
</reference>
<dbReference type="Pfam" id="PF01071">
    <property type="entry name" value="GARS_A"/>
    <property type="match status" value="1"/>
</dbReference>
<evidence type="ECO:0000256" key="6">
    <source>
        <dbReference type="ARBA" id="ARBA00022840"/>
    </source>
</evidence>
<dbReference type="PANTHER" id="PTHR43472:SF1">
    <property type="entry name" value="PHOSPHORIBOSYLAMINE--GLYCINE LIGASE, CHLOROPLASTIC"/>
    <property type="match status" value="1"/>
</dbReference>
<accession>A0A1J5S6V8</accession>
<dbReference type="GO" id="GO:0009113">
    <property type="term" value="P:purine nucleobase biosynthetic process"/>
    <property type="evidence" value="ECO:0007669"/>
    <property type="project" value="InterPro"/>
</dbReference>
<evidence type="ECO:0000256" key="1">
    <source>
        <dbReference type="ARBA" id="ARBA00005174"/>
    </source>
</evidence>
<dbReference type="SUPFAM" id="SSF56059">
    <property type="entry name" value="Glutathione synthetase ATP-binding domain-like"/>
    <property type="match status" value="1"/>
</dbReference>
<keyword evidence="3 11" id="KW-0436">Ligase</keyword>
<feature type="domain" description="ATP-grasp" evidence="10">
    <location>
        <begin position="131"/>
        <end position="337"/>
    </location>
</feature>
<dbReference type="InterPro" id="IPR037123">
    <property type="entry name" value="PRibGlycinamide_synth_C_sf"/>
</dbReference>
<dbReference type="SUPFAM" id="SSF51246">
    <property type="entry name" value="Rudiment single hybrid motif"/>
    <property type="match status" value="1"/>
</dbReference>
<dbReference type="GO" id="GO:0046872">
    <property type="term" value="F:metal ion binding"/>
    <property type="evidence" value="ECO:0007669"/>
    <property type="project" value="InterPro"/>
</dbReference>
<dbReference type="GO" id="GO:0006189">
    <property type="term" value="P:'de novo' IMP biosynthetic process"/>
    <property type="evidence" value="ECO:0007669"/>
    <property type="project" value="UniProtKB-UniPathway"/>
</dbReference>
<gene>
    <name evidence="11" type="primary">purD_4</name>
    <name evidence="11" type="ORF">GALL_142810</name>
</gene>
<dbReference type="AlphaFoldDB" id="A0A1J5S6V8"/>
<evidence type="ECO:0000256" key="3">
    <source>
        <dbReference type="ARBA" id="ARBA00022598"/>
    </source>
</evidence>
<dbReference type="SMART" id="SM01210">
    <property type="entry name" value="GARS_C"/>
    <property type="match status" value="1"/>
</dbReference>
<evidence type="ECO:0000256" key="8">
    <source>
        <dbReference type="ARBA" id="ARBA00042242"/>
    </source>
</evidence>
<protein>
    <recommendedName>
        <fullName evidence="2">phosphoribosylamine--glycine ligase</fullName>
        <ecNumber evidence="2">6.3.4.13</ecNumber>
    </recommendedName>
    <alternativeName>
        <fullName evidence="8">Glycinamide ribonucleotide synthetase</fullName>
    </alternativeName>
    <alternativeName>
        <fullName evidence="9">Phosphoribosylglycinamide synthetase</fullName>
    </alternativeName>
</protein>
<keyword evidence="6" id="KW-0067">ATP-binding</keyword>
<dbReference type="HAMAP" id="MF_00138">
    <property type="entry name" value="GARS"/>
    <property type="match status" value="1"/>
</dbReference>
<dbReference type="PANTHER" id="PTHR43472">
    <property type="entry name" value="PHOSPHORIBOSYLAMINE--GLYCINE LIGASE"/>
    <property type="match status" value="1"/>
</dbReference>
<comment type="pathway">
    <text evidence="1">Purine metabolism; IMP biosynthesis via de novo pathway; N(1)-(5-phospho-D-ribosyl)glycinamide from 5-phospho-alpha-D-ribose 1-diphosphate: step 2/2.</text>
</comment>
<dbReference type="InterPro" id="IPR020560">
    <property type="entry name" value="PRibGlycinamide_synth_C-dom"/>
</dbReference>
<dbReference type="InterPro" id="IPR020562">
    <property type="entry name" value="PRibGlycinamide_synth_N"/>
</dbReference>
<dbReference type="Gene3D" id="3.40.50.20">
    <property type="match status" value="1"/>
</dbReference>
<dbReference type="PROSITE" id="PS50975">
    <property type="entry name" value="ATP_GRASP"/>
    <property type="match status" value="1"/>
</dbReference>
<dbReference type="InterPro" id="IPR016185">
    <property type="entry name" value="PreATP-grasp_dom_sf"/>
</dbReference>
<dbReference type="Gene3D" id="3.30.470.20">
    <property type="entry name" value="ATP-grasp fold, B domain"/>
    <property type="match status" value="1"/>
</dbReference>
<dbReference type="NCBIfam" id="TIGR00877">
    <property type="entry name" value="purD"/>
    <property type="match status" value="1"/>
</dbReference>
<evidence type="ECO:0000259" key="10">
    <source>
        <dbReference type="PROSITE" id="PS50975"/>
    </source>
</evidence>
<evidence type="ECO:0000256" key="9">
    <source>
        <dbReference type="ARBA" id="ARBA00042864"/>
    </source>
</evidence>
<dbReference type="InterPro" id="IPR013815">
    <property type="entry name" value="ATP_grasp_subdomain_1"/>
</dbReference>
<dbReference type="Pfam" id="PF02843">
    <property type="entry name" value="GARS_C"/>
    <property type="match status" value="1"/>
</dbReference>
<proteinExistence type="inferred from homology"/>
<dbReference type="Pfam" id="PF02844">
    <property type="entry name" value="GARS_N"/>
    <property type="match status" value="1"/>
</dbReference>